<dbReference type="OrthoDB" id="7464992at2759"/>
<feature type="non-terminal residue" evidence="1">
    <location>
        <position position="1"/>
    </location>
</feature>
<dbReference type="InterPro" id="IPR021047">
    <property type="entry name" value="Mannosyltransferase_CMT1"/>
</dbReference>
<proteinExistence type="predicted"/>
<dbReference type="PANTHER" id="PTHR34144:SF8">
    <property type="entry name" value="GLYCOSYLTRANSFERASE FAMILY 69 PROTEIN"/>
    <property type="match status" value="1"/>
</dbReference>
<dbReference type="EMBL" id="CAINUL010000001">
    <property type="protein sequence ID" value="CAD0106513.1"/>
    <property type="molecule type" value="Genomic_DNA"/>
</dbReference>
<organism evidence="1 2">
    <name type="scientific">Aureobasidium uvarum</name>
    <dbReference type="NCBI Taxonomy" id="2773716"/>
    <lineage>
        <taxon>Eukaryota</taxon>
        <taxon>Fungi</taxon>
        <taxon>Dikarya</taxon>
        <taxon>Ascomycota</taxon>
        <taxon>Pezizomycotina</taxon>
        <taxon>Dothideomycetes</taxon>
        <taxon>Dothideomycetidae</taxon>
        <taxon>Dothideales</taxon>
        <taxon>Saccotheciaceae</taxon>
        <taxon>Aureobasidium</taxon>
    </lineage>
</organism>
<dbReference type="PANTHER" id="PTHR34144">
    <property type="entry name" value="CHROMOSOME 8, WHOLE GENOME SHOTGUN SEQUENCE"/>
    <property type="match status" value="1"/>
</dbReference>
<keyword evidence="2" id="KW-1185">Reference proteome</keyword>
<evidence type="ECO:0000313" key="2">
    <source>
        <dbReference type="Proteomes" id="UP000745764"/>
    </source>
</evidence>
<dbReference type="AlphaFoldDB" id="A0A9N8KEA3"/>
<evidence type="ECO:0008006" key="3">
    <source>
        <dbReference type="Google" id="ProtNLM"/>
    </source>
</evidence>
<gene>
    <name evidence="1" type="ORF">AWRI4620_LOCUS768</name>
</gene>
<accession>A0A9N8KEA3</accession>
<reference evidence="1" key="1">
    <citation type="submission" date="2020-06" db="EMBL/GenBank/DDBJ databases">
        <authorList>
            <person name="Onetto C."/>
        </authorList>
    </citation>
    <scope>NUCLEOTIDE SEQUENCE</scope>
</reference>
<protein>
    <recommendedName>
        <fullName evidence="3">Glycosyltransferase family 69 protein</fullName>
    </recommendedName>
</protein>
<comment type="caution">
    <text evidence="1">The sequence shown here is derived from an EMBL/GenBank/DDBJ whole genome shotgun (WGS) entry which is preliminary data.</text>
</comment>
<feature type="non-terminal residue" evidence="1">
    <location>
        <position position="476"/>
    </location>
</feature>
<name>A0A9N8KEA3_9PEZI</name>
<dbReference type="Proteomes" id="UP000745764">
    <property type="component" value="Unassembled WGS sequence"/>
</dbReference>
<evidence type="ECO:0000313" key="1">
    <source>
        <dbReference type="EMBL" id="CAD0106513.1"/>
    </source>
</evidence>
<dbReference type="Pfam" id="PF11735">
    <property type="entry name" value="CAP59_mtransfer"/>
    <property type="match status" value="1"/>
</dbReference>
<sequence length="476" mass="53056">RRLIWTILITLPCLAVTIVLLVAVLYPSYSHPPQHYNVLRRHALGSTDPGRINLHKENIFIASSIYDKQGKLTSGPWAQSILSLIDLLGPENVFLSIFEDDPDSLARTSLQHFSKQVEFAGHVDRAALPHIKLSNGKEKLKRIEFLAHVRNRALIPLEDPKSSAYSVRFDKLLYLNDVVFDPIDAANLLFSTNVDKTGKAKYHAACAADFIDPFKYYDTFATRDDQGSRIGVPIYPWFSDAGNANSRKDVLGQKDAVRVRSCWGGMTAFNATWFQPDGIHLDLGIADLTVDHNATSTGQDSKNYDYTTVTPLSERSARPIRFRASADTFWDASECCLIHADLAAAVNHSGSASTGIYLNPYIRVAYSSRTLSFLRLSRRFERLFAPIQKLLSTSLGLPIENPRRKQEVGKEYEDVVWEYDDAALNVSGNMSGGYRNVTRAALPGGFCGLRQLSVLGEGNEVRKWFNEAVEVPGLGR</sequence>